<accession>A0A8E0RUL0</accession>
<dbReference type="EMBL" id="LUCM01008441">
    <property type="protein sequence ID" value="KAA0188403.1"/>
    <property type="molecule type" value="Genomic_DNA"/>
</dbReference>
<organism evidence="2 3">
    <name type="scientific">Fasciolopsis buskii</name>
    <dbReference type="NCBI Taxonomy" id="27845"/>
    <lineage>
        <taxon>Eukaryota</taxon>
        <taxon>Metazoa</taxon>
        <taxon>Spiralia</taxon>
        <taxon>Lophotrochozoa</taxon>
        <taxon>Platyhelminthes</taxon>
        <taxon>Trematoda</taxon>
        <taxon>Digenea</taxon>
        <taxon>Plagiorchiida</taxon>
        <taxon>Echinostomata</taxon>
        <taxon>Echinostomatoidea</taxon>
        <taxon>Fasciolidae</taxon>
        <taxon>Fasciolopsis</taxon>
    </lineage>
</organism>
<dbReference type="OrthoDB" id="6282460at2759"/>
<feature type="region of interest" description="Disordered" evidence="1">
    <location>
        <begin position="179"/>
        <end position="240"/>
    </location>
</feature>
<proteinExistence type="predicted"/>
<keyword evidence="2" id="KW-0418">Kinase</keyword>
<keyword evidence="3" id="KW-1185">Reference proteome</keyword>
<dbReference type="AlphaFoldDB" id="A0A8E0RUL0"/>
<evidence type="ECO:0000256" key="1">
    <source>
        <dbReference type="SAM" id="MobiDB-lite"/>
    </source>
</evidence>
<name>A0A8E0RUL0_9TREM</name>
<evidence type="ECO:0000313" key="3">
    <source>
        <dbReference type="Proteomes" id="UP000728185"/>
    </source>
</evidence>
<reference evidence="2" key="1">
    <citation type="submission" date="2019-05" db="EMBL/GenBank/DDBJ databases">
        <title>Annotation for the trematode Fasciolopsis buski.</title>
        <authorList>
            <person name="Choi Y.-J."/>
        </authorList>
    </citation>
    <scope>NUCLEOTIDE SEQUENCE</scope>
    <source>
        <strain evidence="2">HT</strain>
        <tissue evidence="2">Whole worm</tissue>
    </source>
</reference>
<comment type="caution">
    <text evidence="2">The sequence shown here is derived from an EMBL/GenBank/DDBJ whole genome shotgun (WGS) entry which is preliminary data.</text>
</comment>
<feature type="non-terminal residue" evidence="2">
    <location>
        <position position="1"/>
    </location>
</feature>
<dbReference type="Proteomes" id="UP000728185">
    <property type="component" value="Unassembled WGS sequence"/>
</dbReference>
<sequence length="380" mass="41288">SDDLTVLCACFPFYPVNPQGSPNHIGTSYTLPSNISMVKSATLVRHSLQLPECPARSYTGTPAPSGVDKRTNGHRVGSFADSETNALDDIVDCRTHPRSDSRASATYSQTACASCGTSYRVLRDHVVLLRTQLQAQYKAAQAEARMRQLHSNAIEFLLKEVQELKSWKESVSRRFSDLKLPSTESDDQGNETQPLNHVSVIPTSGDAVQPDPLVSQSQESITAKPVRPNTAISARGDSPPCQLFARIEPATSLRSTSGSQNEVVKVYASDEEELSCPTLGEPFYDPTPCLQPVVSRSEGSQSETAPSLSEGTDVHAAPFMNGFAPNSDSGCVNTADDALDEVQLVRQAALQVSFLLSIPLHQCQRRLHPIILVRKKNEVL</sequence>
<evidence type="ECO:0000313" key="2">
    <source>
        <dbReference type="EMBL" id="KAA0188403.1"/>
    </source>
</evidence>
<keyword evidence="2" id="KW-0808">Transferase</keyword>
<gene>
    <name evidence="2" type="ORF">FBUS_04516</name>
</gene>
<protein>
    <submittedName>
        <fullName evidence="2">Thymidine kinase</fullName>
    </submittedName>
</protein>
<dbReference type="GO" id="GO:0016301">
    <property type="term" value="F:kinase activity"/>
    <property type="evidence" value="ECO:0007669"/>
    <property type="project" value="UniProtKB-KW"/>
</dbReference>